<dbReference type="OrthoDB" id="48317at2759"/>
<dbReference type="EMBL" id="AOKY01000154">
    <property type="protein sequence ID" value="KDB26186.1"/>
    <property type="molecule type" value="Genomic_DNA"/>
</dbReference>
<comment type="caution">
    <text evidence="1">The sequence shown here is derived from an EMBL/GenBank/DDBJ whole genome shotgun (WGS) entry which is preliminary data.</text>
</comment>
<dbReference type="Gene3D" id="3.90.180.10">
    <property type="entry name" value="Medium-chain alcohol dehydrogenases, catalytic domain"/>
    <property type="match status" value="1"/>
</dbReference>
<name>A0A059JEA4_TRIIM</name>
<protein>
    <submittedName>
        <fullName evidence="1">Uncharacterized protein</fullName>
    </submittedName>
</protein>
<dbReference type="HOGENOM" id="CLU_2456364_0_0_1"/>
<evidence type="ECO:0000313" key="1">
    <source>
        <dbReference type="EMBL" id="KDB26186.1"/>
    </source>
</evidence>
<keyword evidence="2" id="KW-1185">Reference proteome</keyword>
<organism evidence="1 2">
    <name type="scientific">Trichophyton interdigitale (strain MR816)</name>
    <dbReference type="NCBI Taxonomy" id="1215338"/>
    <lineage>
        <taxon>Eukaryota</taxon>
        <taxon>Fungi</taxon>
        <taxon>Dikarya</taxon>
        <taxon>Ascomycota</taxon>
        <taxon>Pezizomycotina</taxon>
        <taxon>Eurotiomycetes</taxon>
        <taxon>Eurotiomycetidae</taxon>
        <taxon>Onygenales</taxon>
        <taxon>Arthrodermataceae</taxon>
        <taxon>Trichophyton</taxon>
    </lineage>
</organism>
<dbReference type="Gene3D" id="3.40.50.720">
    <property type="entry name" value="NAD(P)-binding Rossmann-like Domain"/>
    <property type="match status" value="1"/>
</dbReference>
<proteinExistence type="predicted"/>
<dbReference type="Proteomes" id="UP000024533">
    <property type="component" value="Unassembled WGS sequence"/>
</dbReference>
<evidence type="ECO:0000313" key="2">
    <source>
        <dbReference type="Proteomes" id="UP000024533"/>
    </source>
</evidence>
<accession>A0A059JEA4</accession>
<reference evidence="1 2" key="1">
    <citation type="submission" date="2014-02" db="EMBL/GenBank/DDBJ databases">
        <title>The Genome Sequence of Trichophyton interdigitale MR816.</title>
        <authorList>
            <consortium name="The Broad Institute Genomics Platform"/>
            <person name="Cuomo C.A."/>
            <person name="White T.C."/>
            <person name="Graser Y."/>
            <person name="Martinez-Rossi N."/>
            <person name="Heitman J."/>
            <person name="Young S.K."/>
            <person name="Zeng Q."/>
            <person name="Gargeya S."/>
            <person name="Abouelleil A."/>
            <person name="Alvarado L."/>
            <person name="Chapman S.B."/>
            <person name="Gainer-Dewar J."/>
            <person name="Goldberg J."/>
            <person name="Griggs A."/>
            <person name="Gujja S."/>
            <person name="Hansen M."/>
            <person name="Howarth C."/>
            <person name="Imamovic A."/>
            <person name="Larimer J."/>
            <person name="Martinez D."/>
            <person name="Murphy C."/>
            <person name="Pearson M.D."/>
            <person name="Persinoti G."/>
            <person name="Poon T."/>
            <person name="Priest M."/>
            <person name="Roberts A.D."/>
            <person name="Saif S."/>
            <person name="Shea T.D."/>
            <person name="Sykes S.N."/>
            <person name="Wortman J."/>
            <person name="Nusbaum C."/>
            <person name="Birren B."/>
        </authorList>
    </citation>
    <scope>NUCLEOTIDE SEQUENCE [LARGE SCALE GENOMIC DNA]</scope>
    <source>
        <strain evidence="1 2">MR816</strain>
    </source>
</reference>
<sequence length="89" mass="9933">MKTDWTIQPSLFSKKIMWGKPYARGEVPELRHFGRDTYSGTQGMMQDGALKPHLAVVKDGGISGCFTGSEWSRPKASISNMTLRNLWTG</sequence>
<dbReference type="AlphaFoldDB" id="A0A059JEA4"/>
<gene>
    <name evidence="1" type="ORF">H109_02009</name>
</gene>